<dbReference type="PANTHER" id="PTHR37157">
    <property type="entry name" value="PRION-LIKE-(Q/N-RICH) DOMAIN-BEARING PROTEIN 25"/>
    <property type="match status" value="1"/>
</dbReference>
<keyword evidence="2" id="KW-1185">Reference proteome</keyword>
<reference evidence="3" key="1">
    <citation type="submission" date="2022-11" db="UniProtKB">
        <authorList>
            <consortium name="WormBaseParasite"/>
        </authorList>
    </citation>
    <scope>IDENTIFICATION</scope>
</reference>
<dbReference type="Proteomes" id="UP000887577">
    <property type="component" value="Unplaced"/>
</dbReference>
<name>A0A914Z491_9BILA</name>
<protein>
    <submittedName>
        <fullName evidence="3">EGF-like domain-containing protein</fullName>
    </submittedName>
</protein>
<evidence type="ECO:0000313" key="2">
    <source>
        <dbReference type="Proteomes" id="UP000887577"/>
    </source>
</evidence>
<organism evidence="2 3">
    <name type="scientific">Panagrolaimus superbus</name>
    <dbReference type="NCBI Taxonomy" id="310955"/>
    <lineage>
        <taxon>Eukaryota</taxon>
        <taxon>Metazoa</taxon>
        <taxon>Ecdysozoa</taxon>
        <taxon>Nematoda</taxon>
        <taxon>Chromadorea</taxon>
        <taxon>Rhabditida</taxon>
        <taxon>Tylenchina</taxon>
        <taxon>Panagrolaimomorpha</taxon>
        <taxon>Panagrolaimoidea</taxon>
        <taxon>Panagrolaimidae</taxon>
        <taxon>Panagrolaimus</taxon>
    </lineage>
</organism>
<accession>A0A914Z491</accession>
<evidence type="ECO:0000259" key="1">
    <source>
        <dbReference type="PROSITE" id="PS01186"/>
    </source>
</evidence>
<dbReference type="SUPFAM" id="SSF57184">
    <property type="entry name" value="Growth factor receptor domain"/>
    <property type="match status" value="1"/>
</dbReference>
<dbReference type="AlphaFoldDB" id="A0A914Z491"/>
<dbReference type="InterPro" id="IPR009030">
    <property type="entry name" value="Growth_fac_rcpt_cys_sf"/>
</dbReference>
<proteinExistence type="predicted"/>
<dbReference type="WBParaSite" id="PSU_v2.g6704.t1">
    <property type="protein sequence ID" value="PSU_v2.g6704.t1"/>
    <property type="gene ID" value="PSU_v2.g6704"/>
</dbReference>
<dbReference type="SMART" id="SM00181">
    <property type="entry name" value="EGF"/>
    <property type="match status" value="8"/>
</dbReference>
<dbReference type="PROSITE" id="PS01186">
    <property type="entry name" value="EGF_2"/>
    <property type="match status" value="1"/>
</dbReference>
<dbReference type="InterPro" id="IPR000742">
    <property type="entry name" value="EGF"/>
</dbReference>
<feature type="domain" description="EGF-like" evidence="1">
    <location>
        <begin position="305"/>
        <end position="318"/>
    </location>
</feature>
<dbReference type="Pfam" id="PF01683">
    <property type="entry name" value="EB"/>
    <property type="match status" value="6"/>
</dbReference>
<dbReference type="PANTHER" id="PTHR37157:SF3">
    <property type="entry name" value="EB DOMAIN-CONTAINING PROTEIN"/>
    <property type="match status" value="1"/>
</dbReference>
<dbReference type="InterPro" id="IPR006149">
    <property type="entry name" value="EB_dom"/>
</dbReference>
<sequence length="527" mass="57277">MRCECIDKTTMPIGRTCIPRLRSHPGYPCGNGELCSGNSVCEKGTCICPKEFLLRDRTCIEPPPDNSECDLSTKRCICKPSYQSVQGICRQLSYIQIGEFCIGPETRCSGGSYCVSGKCVCIQGLQNINGICKKMEKVLPGKSCTDAEECIGFSVCRERTCQCLAPRILRGNRCEVSTKVAIGRSCRLSDICLGGSSCLHNVCQCSNDEIVSRGGCIKRPKVKPGDICHANDFCSINPGDSCAKGEFCEGGSKCLLERCVCPSNYILRKKMCIIVENSHVHLGQHCGNGEICMGNSKCHPSNHVCVCPSGYQKSGNQCIKVHVAEFTKRHFATTSRPTTTITLKASSALSFTKSINEFSSATIRCNQDEDCSGGAHCRTGVCLCPSGMLMRNGICRKPYSVSKGHVGLIGNRCESNDDCIIAHSECINHECECADGFRIFGSTQCIPKPIEPKGIKKIEEVVVPFSNGAIIEVPIGASCNVTRICSEGSICVKDICECPKGTRLFKNYCRSAPIGKKYIIILNQKEK</sequence>
<evidence type="ECO:0000313" key="3">
    <source>
        <dbReference type="WBParaSite" id="PSU_v2.g6704.t1"/>
    </source>
</evidence>